<gene>
    <name evidence="4" type="ORF">BJY16_000064</name>
</gene>
<accession>A0A7W7M4F0</accession>
<keyword evidence="3" id="KW-0560">Oxidoreductase</keyword>
<keyword evidence="5" id="KW-1185">Reference proteome</keyword>
<evidence type="ECO:0000256" key="1">
    <source>
        <dbReference type="ARBA" id="ARBA00022630"/>
    </source>
</evidence>
<dbReference type="NCBIfam" id="NF047509">
    <property type="entry name" value="Rv3131_FMN_oxido"/>
    <property type="match status" value="1"/>
</dbReference>
<dbReference type="InterPro" id="IPR000415">
    <property type="entry name" value="Nitroreductase-like"/>
</dbReference>
<sequence length="327" mass="35037">MSEVKQALVQAADAARFAPSIHNTQPWRWVVRADRLELFAVAERQLRAHDPDARMLLVSCGAALHHAQVALDAEGWSHTVDRPASLTPDAPLAVLTPGEQRPAEASATRHLQMLQVRRTDRRTVSEEEVPESVLDELVKATEQAGAGLHVLGRDQVLDLAVAVERAQAAEAADDRAAAELATWVGGERPEGTGIPSSALPAEVPLTTVAERDFQTAGTVAAGEGHDRSATYAVLYGTGDAEADWLRAGESLSRLWLAATEHAVSLLPFSGPVEIPFTREALRRMLGGTGVPYLAIRLGLQDPAHAAPPHTPRLPATQVIEIADEEKP</sequence>
<dbReference type="PANTHER" id="PTHR23026:SF90">
    <property type="entry name" value="IODOTYROSINE DEIODINASE 1"/>
    <property type="match status" value="1"/>
</dbReference>
<dbReference type="GO" id="GO:0016491">
    <property type="term" value="F:oxidoreductase activity"/>
    <property type="evidence" value="ECO:0007669"/>
    <property type="project" value="UniProtKB-KW"/>
</dbReference>
<name>A0A7W7M4F0_9ACTN</name>
<dbReference type="RefSeq" id="WP_185037135.1">
    <property type="nucleotide sequence ID" value="NZ_BAABFG010000005.1"/>
</dbReference>
<dbReference type="Gene3D" id="3.40.109.10">
    <property type="entry name" value="NADH Oxidase"/>
    <property type="match status" value="2"/>
</dbReference>
<organism evidence="4 5">
    <name type="scientific">Actinoplanes octamycinicus</name>
    <dbReference type="NCBI Taxonomy" id="135948"/>
    <lineage>
        <taxon>Bacteria</taxon>
        <taxon>Bacillati</taxon>
        <taxon>Actinomycetota</taxon>
        <taxon>Actinomycetes</taxon>
        <taxon>Micromonosporales</taxon>
        <taxon>Micromonosporaceae</taxon>
        <taxon>Actinoplanes</taxon>
    </lineage>
</organism>
<keyword evidence="1" id="KW-0285">Flavoprotein</keyword>
<keyword evidence="2" id="KW-0288">FMN</keyword>
<dbReference type="InterPro" id="IPR050627">
    <property type="entry name" value="Nitroreductase/BluB"/>
</dbReference>
<dbReference type="EMBL" id="JACHNB010000001">
    <property type="protein sequence ID" value="MBB4736605.1"/>
    <property type="molecule type" value="Genomic_DNA"/>
</dbReference>
<evidence type="ECO:0000313" key="4">
    <source>
        <dbReference type="EMBL" id="MBB4736605.1"/>
    </source>
</evidence>
<comment type="caution">
    <text evidence="4">The sequence shown here is derived from an EMBL/GenBank/DDBJ whole genome shotgun (WGS) entry which is preliminary data.</text>
</comment>
<dbReference type="Proteomes" id="UP000546162">
    <property type="component" value="Unassembled WGS sequence"/>
</dbReference>
<evidence type="ECO:0000256" key="3">
    <source>
        <dbReference type="ARBA" id="ARBA00023002"/>
    </source>
</evidence>
<evidence type="ECO:0000256" key="2">
    <source>
        <dbReference type="ARBA" id="ARBA00022643"/>
    </source>
</evidence>
<evidence type="ECO:0000313" key="5">
    <source>
        <dbReference type="Proteomes" id="UP000546162"/>
    </source>
</evidence>
<dbReference type="SUPFAM" id="SSF55469">
    <property type="entry name" value="FMN-dependent nitroreductase-like"/>
    <property type="match status" value="2"/>
</dbReference>
<protein>
    <submittedName>
        <fullName evidence="4">Nitroreductase</fullName>
    </submittedName>
</protein>
<dbReference type="AlphaFoldDB" id="A0A7W7M4F0"/>
<proteinExistence type="predicted"/>
<reference evidence="4 5" key="1">
    <citation type="submission" date="2020-08" db="EMBL/GenBank/DDBJ databases">
        <title>Sequencing the genomes of 1000 actinobacteria strains.</title>
        <authorList>
            <person name="Klenk H.-P."/>
        </authorList>
    </citation>
    <scope>NUCLEOTIDE SEQUENCE [LARGE SCALE GENOMIC DNA]</scope>
    <source>
        <strain evidence="4 5">DSM 45809</strain>
    </source>
</reference>
<dbReference type="PANTHER" id="PTHR23026">
    <property type="entry name" value="NADPH NITROREDUCTASE"/>
    <property type="match status" value="1"/>
</dbReference>